<evidence type="ECO:0000313" key="1">
    <source>
        <dbReference type="EMBL" id="CAJ1972474.1"/>
    </source>
</evidence>
<dbReference type="EMBL" id="OY731405">
    <property type="protein sequence ID" value="CAJ1972474.1"/>
    <property type="molecule type" value="Genomic_DNA"/>
</dbReference>
<proteinExistence type="predicted"/>
<name>A0AA86VUV9_9FABA</name>
<organism evidence="1 2">
    <name type="scientific">Sphenostylis stenocarpa</name>
    <dbReference type="NCBI Taxonomy" id="92480"/>
    <lineage>
        <taxon>Eukaryota</taxon>
        <taxon>Viridiplantae</taxon>
        <taxon>Streptophyta</taxon>
        <taxon>Embryophyta</taxon>
        <taxon>Tracheophyta</taxon>
        <taxon>Spermatophyta</taxon>
        <taxon>Magnoliopsida</taxon>
        <taxon>eudicotyledons</taxon>
        <taxon>Gunneridae</taxon>
        <taxon>Pentapetalae</taxon>
        <taxon>rosids</taxon>
        <taxon>fabids</taxon>
        <taxon>Fabales</taxon>
        <taxon>Fabaceae</taxon>
        <taxon>Papilionoideae</taxon>
        <taxon>50 kb inversion clade</taxon>
        <taxon>NPAAA clade</taxon>
        <taxon>indigoferoid/millettioid clade</taxon>
        <taxon>Phaseoleae</taxon>
        <taxon>Sphenostylis</taxon>
    </lineage>
</organism>
<sequence length="309" mass="32912">MLIQKEEKGASRLGRGCSHGGVGLAIGPFAKAPRAVSPGIGKRSTLQLGPTMVTILAEGASHGEEAQGLHVPCCSPLPEAKDGVEPSFQDLQFDTFPLCYPAKPATSCAKVKRFEPTTSQTADRSTTDLLRNNGLKFKLRKPTLVLWTPTYDRTKKGSSLFFTYTERKGYDNKPLLGRRASTTRGGVTVAGGCMRSGVPRGGSGGERGGGGQWRLGWRLAARRELMAARVKVSGATEARDGWLRQFGETVVCSEVGSWRGYQCGSGGCAGSSEGLREGGRGKWRLHWRGCDGWPGAVVAGVVRRGVATV</sequence>
<gene>
    <name evidence="1" type="ORF">AYBTSS11_LOCUS24523</name>
</gene>
<evidence type="ECO:0000313" key="2">
    <source>
        <dbReference type="Proteomes" id="UP001189624"/>
    </source>
</evidence>
<reference evidence="1" key="1">
    <citation type="submission" date="2023-10" db="EMBL/GenBank/DDBJ databases">
        <authorList>
            <person name="Domelevo Entfellner J.-B."/>
        </authorList>
    </citation>
    <scope>NUCLEOTIDE SEQUENCE</scope>
</reference>
<dbReference type="Proteomes" id="UP001189624">
    <property type="component" value="Chromosome 8"/>
</dbReference>
<protein>
    <submittedName>
        <fullName evidence="1">Uncharacterized protein</fullName>
    </submittedName>
</protein>
<accession>A0AA86VUV9</accession>
<dbReference type="Gramene" id="rna-AYBTSS11_LOCUS24523">
    <property type="protein sequence ID" value="CAJ1972474.1"/>
    <property type="gene ID" value="gene-AYBTSS11_LOCUS24523"/>
</dbReference>
<dbReference type="AlphaFoldDB" id="A0AA86VUV9"/>
<keyword evidence="2" id="KW-1185">Reference proteome</keyword>